<comment type="caution">
    <text evidence="1">The sequence shown here is derived from an EMBL/GenBank/DDBJ whole genome shotgun (WGS) entry which is preliminary data.</text>
</comment>
<reference evidence="1 2" key="1">
    <citation type="submission" date="2017-06" db="EMBL/GenBank/DDBJ databases">
        <title>Ant-infecting Ophiocordyceps genomes reveal a high diversity of potential behavioral manipulation genes and a possible major role for enterotoxins.</title>
        <authorList>
            <person name="De Bekker C."/>
            <person name="Evans H.C."/>
            <person name="Brachmann A."/>
            <person name="Hughes D.P."/>
        </authorList>
    </citation>
    <scope>NUCLEOTIDE SEQUENCE [LARGE SCALE GENOMIC DNA]</scope>
    <source>
        <strain evidence="1 2">1348a</strain>
    </source>
</reference>
<dbReference type="AlphaFoldDB" id="A0A2C5XIY0"/>
<keyword evidence="2" id="KW-1185">Reference proteome</keyword>
<proteinExistence type="predicted"/>
<dbReference type="OrthoDB" id="10416245at2759"/>
<evidence type="ECO:0000313" key="2">
    <source>
        <dbReference type="Proteomes" id="UP000224854"/>
    </source>
</evidence>
<accession>A0A2C5XIY0</accession>
<evidence type="ECO:0000313" key="1">
    <source>
        <dbReference type="EMBL" id="PHH74089.1"/>
    </source>
</evidence>
<sequence>MSDQTTNMMTEAEVVQFTDQILDHLDNVNNHQHAMSQQEFLEIGNKVVTAYSHWKDCSENTRHIICRAHIEYEIAAETINYTRVAEIGATVLKLWDLWFENHEWLYENSVNNPFEVYDDDESTWTTTTSESSYTLDMDPYGLRATIEEEDEINMMDELGLGLGMFEA</sequence>
<dbReference type="EMBL" id="NJEU01000455">
    <property type="protein sequence ID" value="PHH74089.1"/>
    <property type="molecule type" value="Genomic_DNA"/>
</dbReference>
<organism evidence="1 2">
    <name type="scientific">Ophiocordyceps australis</name>
    <dbReference type="NCBI Taxonomy" id="1399860"/>
    <lineage>
        <taxon>Eukaryota</taxon>
        <taxon>Fungi</taxon>
        <taxon>Dikarya</taxon>
        <taxon>Ascomycota</taxon>
        <taxon>Pezizomycotina</taxon>
        <taxon>Sordariomycetes</taxon>
        <taxon>Hypocreomycetidae</taxon>
        <taxon>Hypocreales</taxon>
        <taxon>Ophiocordycipitaceae</taxon>
        <taxon>Ophiocordyceps</taxon>
    </lineage>
</organism>
<name>A0A2C5XIY0_9HYPO</name>
<gene>
    <name evidence="1" type="ORF">CDD82_5109</name>
</gene>
<dbReference type="Proteomes" id="UP000224854">
    <property type="component" value="Unassembled WGS sequence"/>
</dbReference>
<protein>
    <submittedName>
        <fullName evidence="1">Uncharacterized protein</fullName>
    </submittedName>
</protein>